<keyword evidence="3" id="KW-1185">Reference proteome</keyword>
<proteinExistence type="predicted"/>
<gene>
    <name evidence="2" type="ORF">FDK13_21655</name>
</gene>
<dbReference type="Pfam" id="PF06764">
    <property type="entry name" value="DUF1223"/>
    <property type="match status" value="1"/>
</dbReference>
<dbReference type="OrthoDB" id="9808254at2"/>
<protein>
    <submittedName>
        <fullName evidence="2">DUF1223 domain-containing protein</fullName>
    </submittedName>
</protein>
<dbReference type="EMBL" id="SZVO01000010">
    <property type="protein sequence ID" value="TKT90341.1"/>
    <property type="molecule type" value="Genomic_DNA"/>
</dbReference>
<dbReference type="Proteomes" id="UP000304900">
    <property type="component" value="Unassembled WGS sequence"/>
</dbReference>
<dbReference type="PANTHER" id="PTHR36057">
    <property type="match status" value="1"/>
</dbReference>
<evidence type="ECO:0000313" key="3">
    <source>
        <dbReference type="Proteomes" id="UP000304900"/>
    </source>
</evidence>
<evidence type="ECO:0000313" key="2">
    <source>
        <dbReference type="EMBL" id="TKT90341.1"/>
    </source>
</evidence>
<dbReference type="SUPFAM" id="SSF52833">
    <property type="entry name" value="Thioredoxin-like"/>
    <property type="match status" value="1"/>
</dbReference>
<dbReference type="AlphaFoldDB" id="A0A4U6D2N7"/>
<dbReference type="InterPro" id="IPR010634">
    <property type="entry name" value="DUF1223"/>
</dbReference>
<dbReference type="RefSeq" id="WP_137342104.1">
    <property type="nucleotide sequence ID" value="NZ_BSQH01000004.1"/>
</dbReference>
<evidence type="ECO:0000256" key="1">
    <source>
        <dbReference type="SAM" id="SignalP"/>
    </source>
</evidence>
<name>A0A4U6D2N7_9BACT</name>
<sequence>MKILSFLICVLGLSLLISASPDFVKSGIKNESETYPGFAVVELFTSEGCSSCPSADALIARIQKENEGKPVYILAFHVDYWNRLGWKDVFSDPAFTKRQRQYASWLKLPSVYTPQAVVDGKTEFVGSQEASLRNAIAAGLGKKAVATIGLKNVKADKNQVVFDFHVDGLAGNSSLIVALVQKTAESKIRAGENAGRTLSHVQITRAVETIKLSEKTSGTGHINIPAGVGSDNLEVIVLLQNNQNGAISAANRTEMEKHI</sequence>
<dbReference type="PANTHER" id="PTHR36057:SF1">
    <property type="entry name" value="LIPOPROTEIN LIPID ATTACHMENT SITE-LIKE PROTEIN, PUTATIVE (DUF1223)-RELATED"/>
    <property type="match status" value="1"/>
</dbReference>
<organism evidence="2 3">
    <name type="scientific">Dyadobacter frigoris</name>
    <dbReference type="NCBI Taxonomy" id="2576211"/>
    <lineage>
        <taxon>Bacteria</taxon>
        <taxon>Pseudomonadati</taxon>
        <taxon>Bacteroidota</taxon>
        <taxon>Cytophagia</taxon>
        <taxon>Cytophagales</taxon>
        <taxon>Spirosomataceae</taxon>
        <taxon>Dyadobacter</taxon>
    </lineage>
</organism>
<accession>A0A4U6D2N7</accession>
<feature type="chain" id="PRO_5020860280" evidence="1">
    <location>
        <begin position="20"/>
        <end position="259"/>
    </location>
</feature>
<dbReference type="InterPro" id="IPR036249">
    <property type="entry name" value="Thioredoxin-like_sf"/>
</dbReference>
<reference evidence="2 3" key="1">
    <citation type="submission" date="2019-05" db="EMBL/GenBank/DDBJ databases">
        <title>Dyadobacter AR-3-8 sp. nov., isolated from arctic soil.</title>
        <authorList>
            <person name="Chaudhary D.K."/>
        </authorList>
    </citation>
    <scope>NUCLEOTIDE SEQUENCE [LARGE SCALE GENOMIC DNA]</scope>
    <source>
        <strain evidence="2 3">AR-3-8</strain>
    </source>
</reference>
<comment type="caution">
    <text evidence="2">The sequence shown here is derived from an EMBL/GenBank/DDBJ whole genome shotgun (WGS) entry which is preliminary data.</text>
</comment>
<feature type="signal peptide" evidence="1">
    <location>
        <begin position="1"/>
        <end position="19"/>
    </location>
</feature>
<keyword evidence="1" id="KW-0732">Signal</keyword>